<gene>
    <name evidence="1" type="ORF">OHU17_16210</name>
</gene>
<reference evidence="1" key="1">
    <citation type="submission" date="2022-10" db="EMBL/GenBank/DDBJ databases">
        <title>The complete genomes of actinobacterial strains from the NBC collection.</title>
        <authorList>
            <person name="Joergensen T.S."/>
            <person name="Alvarez Arevalo M."/>
            <person name="Sterndorff E.B."/>
            <person name="Faurdal D."/>
            <person name="Vuksanovic O."/>
            <person name="Mourched A.-S."/>
            <person name="Charusanti P."/>
            <person name="Shaw S."/>
            <person name="Blin K."/>
            <person name="Weber T."/>
        </authorList>
    </citation>
    <scope>NUCLEOTIDE SEQUENCE</scope>
    <source>
        <strain evidence="1">NBC_00283</strain>
    </source>
</reference>
<protein>
    <submittedName>
        <fullName evidence="1">Uncharacterized protein</fullName>
    </submittedName>
</protein>
<dbReference type="Proteomes" id="UP001432075">
    <property type="component" value="Chromosome"/>
</dbReference>
<name>A0ABZ1RKV8_9ACTN</name>
<proteinExistence type="predicted"/>
<evidence type="ECO:0000313" key="1">
    <source>
        <dbReference type="EMBL" id="WUO47268.1"/>
    </source>
</evidence>
<sequence>MDVSLESEMENRKGDASVTCDYEYLSGDLACNLSVYGAKEVVPQPPEEELTRALARGLDTVVLISWGTMPSIRKVVTPQGGTTFARVEFLEGEGEGCLVTATETALAAFPRAVVEKFPEVVRGFPVATPLADGLLAGADRNSPAGDVRDLVWAWEALISRMAAGWPPSDWYGAAMYGEDLGNRDRLAAAVEALPADERAQAEAVVESLDAAFREGTADDGGRALAAALEGGSEGFASGSWYWRRRPVALPWETEE</sequence>
<dbReference type="EMBL" id="CP108057">
    <property type="protein sequence ID" value="WUO47268.1"/>
    <property type="molecule type" value="Genomic_DNA"/>
</dbReference>
<evidence type="ECO:0000313" key="2">
    <source>
        <dbReference type="Proteomes" id="UP001432075"/>
    </source>
</evidence>
<organism evidence="1 2">
    <name type="scientific">Streptomyces goshikiensis</name>
    <dbReference type="NCBI Taxonomy" id="1942"/>
    <lineage>
        <taxon>Bacteria</taxon>
        <taxon>Bacillati</taxon>
        <taxon>Actinomycetota</taxon>
        <taxon>Actinomycetes</taxon>
        <taxon>Kitasatosporales</taxon>
        <taxon>Streptomycetaceae</taxon>
        <taxon>Streptomyces</taxon>
    </lineage>
</organism>
<keyword evidence="2" id="KW-1185">Reference proteome</keyword>
<dbReference type="RefSeq" id="WP_328776054.1">
    <property type="nucleotide sequence ID" value="NZ_CP108057.1"/>
</dbReference>
<accession>A0ABZ1RKV8</accession>